<keyword evidence="2" id="KW-1185">Reference proteome</keyword>
<evidence type="ECO:0008006" key="3">
    <source>
        <dbReference type="Google" id="ProtNLM"/>
    </source>
</evidence>
<protein>
    <recommendedName>
        <fullName evidence="3">DUF169 domain-containing protein</fullName>
    </recommendedName>
</protein>
<dbReference type="Pfam" id="PF02596">
    <property type="entry name" value="DUF169"/>
    <property type="match status" value="1"/>
</dbReference>
<accession>A0ABM8B452</accession>
<dbReference type="InterPro" id="IPR003748">
    <property type="entry name" value="DUF169"/>
</dbReference>
<gene>
    <name evidence="1" type="ORF">SYK_29680</name>
</gene>
<dbReference type="EMBL" id="AP026709">
    <property type="protein sequence ID" value="BDQ38608.1"/>
    <property type="molecule type" value="Genomic_DNA"/>
</dbReference>
<reference evidence="1 2" key="1">
    <citation type="submission" date="2022-08" db="EMBL/GenBank/DDBJ databases">
        <title>Genome Sequence of the sulphate-reducing bacterium, Pseudodesulfovibrio sp. SYK.</title>
        <authorList>
            <person name="Kondo R."/>
            <person name="Kataoka T."/>
        </authorList>
    </citation>
    <scope>NUCLEOTIDE SEQUENCE [LARGE SCALE GENOMIC DNA]</scope>
    <source>
        <strain evidence="1 2">SYK</strain>
    </source>
</reference>
<organism evidence="1 2">
    <name type="scientific">Pseudodesulfovibrio nedwellii</name>
    <dbReference type="NCBI Taxonomy" id="2973072"/>
    <lineage>
        <taxon>Bacteria</taxon>
        <taxon>Pseudomonadati</taxon>
        <taxon>Thermodesulfobacteriota</taxon>
        <taxon>Desulfovibrionia</taxon>
        <taxon>Desulfovibrionales</taxon>
        <taxon>Desulfovibrionaceae</taxon>
    </lineage>
</organism>
<dbReference type="RefSeq" id="WP_281761103.1">
    <property type="nucleotide sequence ID" value="NZ_AP026709.1"/>
</dbReference>
<sequence length="270" mass="30047">MKSIIVENLKPEFAPVAVVWSDTIPTNTFQFKKDKFGCVLYLFAHASTQGKVAGGSRETVLCTGGRAALGFGSGFDASEEMLETHAALFSKGLKSAQDRTAYQKRIDSVPKSWKDMFEYGERRHCSLDLAKKWILHELPRYDIKQKYVLFKPLNETSNDENIRAIIFPVNPLELSGLVTLAGSVMKGTDPVRVPQGTDCSGISAFAYAEAESDAPRAVMGMMGTDGREVMRKRFRDDIITLTLPIPLFLQMEKEAEDCIFHVPAWKNLVG</sequence>
<evidence type="ECO:0000313" key="2">
    <source>
        <dbReference type="Proteomes" id="UP001317742"/>
    </source>
</evidence>
<evidence type="ECO:0000313" key="1">
    <source>
        <dbReference type="EMBL" id="BDQ38608.1"/>
    </source>
</evidence>
<name>A0ABM8B452_9BACT</name>
<dbReference type="Proteomes" id="UP001317742">
    <property type="component" value="Chromosome"/>
</dbReference>
<proteinExistence type="predicted"/>